<feature type="region of interest" description="Disordered" evidence="4">
    <location>
        <begin position="86"/>
        <end position="115"/>
    </location>
</feature>
<dbReference type="EMBL" id="JAOPKC010000001">
    <property type="protein sequence ID" value="MCU4716464.1"/>
    <property type="molecule type" value="Genomic_DNA"/>
</dbReference>
<dbReference type="InterPro" id="IPR028994">
    <property type="entry name" value="Integrin_alpha_N"/>
</dbReference>
<evidence type="ECO:0000256" key="3">
    <source>
        <dbReference type="ARBA" id="ARBA00023180"/>
    </source>
</evidence>
<dbReference type="SUPFAM" id="SSF50965">
    <property type="entry name" value="Galactose oxidase, central domain"/>
    <property type="match status" value="1"/>
</dbReference>
<comment type="caution">
    <text evidence="6">The sequence shown here is derived from an EMBL/GenBank/DDBJ whole genome shotgun (WGS) entry which is preliminary data.</text>
</comment>
<dbReference type="Proteomes" id="UP001209746">
    <property type="component" value="Unassembled WGS sequence"/>
</dbReference>
<evidence type="ECO:0000313" key="6">
    <source>
        <dbReference type="EMBL" id="MCU4725932.1"/>
    </source>
</evidence>
<accession>A0AAE3I9M9</accession>
<dbReference type="Gene3D" id="2.130.10.130">
    <property type="entry name" value="Integrin alpha, N-terminal"/>
    <property type="match status" value="2"/>
</dbReference>
<evidence type="ECO:0000313" key="7">
    <source>
        <dbReference type="Proteomes" id="UP001208186"/>
    </source>
</evidence>
<evidence type="ECO:0000313" key="5">
    <source>
        <dbReference type="EMBL" id="MCU4716464.1"/>
    </source>
</evidence>
<name>A0AAE3I9M9_9EURY</name>
<dbReference type="RefSeq" id="WP_315907238.1">
    <property type="nucleotide sequence ID" value="NZ_JAOPKC010000001.1"/>
</dbReference>
<feature type="compositionally biased region" description="Low complexity" evidence="4">
    <location>
        <begin position="100"/>
        <end position="110"/>
    </location>
</feature>
<dbReference type="InterPro" id="IPR011043">
    <property type="entry name" value="Gal_Oxase/kelch_b-propeller"/>
</dbReference>
<dbReference type="Pfam" id="PF14312">
    <property type="entry name" value="FG-GAP_2"/>
    <property type="match status" value="6"/>
</dbReference>
<keyword evidence="7" id="KW-1185">Reference proteome</keyword>
<dbReference type="AlphaFoldDB" id="A0AAE3I9M9"/>
<evidence type="ECO:0000313" key="8">
    <source>
        <dbReference type="Proteomes" id="UP001209746"/>
    </source>
</evidence>
<gene>
    <name evidence="6" type="ORF">OB914_02955</name>
    <name evidence="5" type="ORF">OB916_00070</name>
</gene>
<sequence>MSQKLSAADGDAEDRFGVSVGLSRNGTTAVVGAFEDKDPNGEQAGAAYVFDRRIGSWTQQTKLVAADGDAGDWFGGSVTVSSDGMTAVIGAPNDDDPDGSSDAQSGAGSAYVFSQTGGDWNREAKLTAADGEPGDMFGLDVAVSSDGTTAIIGAAEDENPNGEQAGSAYVFEQSGSAWDQQAKLSAADGDADDHFGQAVALSDDGTTALVSAAYDRVTPEEIILGSVYAFERSDGTWNQQAKLVPGEVGYRVGSTVSLSADGTVALIGTSEYERPSPGAYVFEQLDGSWEQQAKLSTGDPQDWFGRAVALSADGTTALCSAHAETDPNGEQAGAAYVFDRSDGTWNQRTKLVAADGDSEDWFGWGVALSGDATTALVGALLDEDPHGTDSGSAYVFSV</sequence>
<dbReference type="EMBL" id="JAOPKD010000001">
    <property type="protein sequence ID" value="MCU4725932.1"/>
    <property type="molecule type" value="Genomic_DNA"/>
</dbReference>
<proteinExistence type="predicted"/>
<evidence type="ECO:0000256" key="1">
    <source>
        <dbReference type="ARBA" id="ARBA00022729"/>
    </source>
</evidence>
<organism evidence="6 8">
    <name type="scientific">Halapricum hydrolyticum</name>
    <dbReference type="NCBI Taxonomy" id="2979991"/>
    <lineage>
        <taxon>Archaea</taxon>
        <taxon>Methanobacteriati</taxon>
        <taxon>Methanobacteriota</taxon>
        <taxon>Stenosarchaea group</taxon>
        <taxon>Halobacteria</taxon>
        <taxon>Halobacteriales</taxon>
        <taxon>Haloarculaceae</taxon>
        <taxon>Halapricum</taxon>
    </lineage>
</organism>
<dbReference type="InterPro" id="IPR013519">
    <property type="entry name" value="Int_alpha_beta-p"/>
</dbReference>
<evidence type="ECO:0000256" key="2">
    <source>
        <dbReference type="ARBA" id="ARBA00022737"/>
    </source>
</evidence>
<keyword evidence="2" id="KW-0677">Repeat</keyword>
<dbReference type="PANTHER" id="PTHR36220:SF1">
    <property type="entry name" value="GAMMA TUBULIN COMPLEX COMPONENT C-TERMINAL DOMAIN-CONTAINING PROTEIN"/>
    <property type="match status" value="1"/>
</dbReference>
<evidence type="ECO:0000256" key="4">
    <source>
        <dbReference type="SAM" id="MobiDB-lite"/>
    </source>
</evidence>
<dbReference type="SMART" id="SM00191">
    <property type="entry name" value="Int_alpha"/>
    <property type="match status" value="4"/>
</dbReference>
<keyword evidence="1" id="KW-0732">Signal</keyword>
<dbReference type="PANTHER" id="PTHR36220">
    <property type="entry name" value="UNNAMED PRODUCT"/>
    <property type="match status" value="1"/>
</dbReference>
<protein>
    <submittedName>
        <fullName evidence="6">FG-GAP repeat protein</fullName>
    </submittedName>
</protein>
<keyword evidence="3" id="KW-0325">Glycoprotein</keyword>
<reference evidence="6" key="1">
    <citation type="submission" date="2023-02" db="EMBL/GenBank/DDBJ databases">
        <title>Enrichment on poylsaccharides allowed isolation of novel metabolic and taxonomic groups of Haloarchaea.</title>
        <authorList>
            <person name="Sorokin D.Y."/>
            <person name="Elcheninov A.G."/>
            <person name="Khizhniak T.V."/>
            <person name="Kolganova T.V."/>
            <person name="Kublanov I.V."/>
        </authorList>
    </citation>
    <scope>NUCLEOTIDE SEQUENCE</scope>
    <source>
        <strain evidence="5 7">HArc-curdl5-1</strain>
        <strain evidence="6">HArc-curdl7</strain>
    </source>
</reference>
<dbReference type="Proteomes" id="UP001208186">
    <property type="component" value="Unassembled WGS sequence"/>
</dbReference>
<dbReference type="InterPro" id="IPR013517">
    <property type="entry name" value="FG-GAP"/>
</dbReference>